<dbReference type="Gene3D" id="1.25.40.20">
    <property type="entry name" value="Ankyrin repeat-containing domain"/>
    <property type="match status" value="1"/>
</dbReference>
<dbReference type="EMBL" id="QRBI01000120">
    <property type="protein sequence ID" value="RMC06539.1"/>
    <property type="molecule type" value="Genomic_DNA"/>
</dbReference>
<dbReference type="GO" id="GO:0048471">
    <property type="term" value="C:perinuclear region of cytoplasm"/>
    <property type="evidence" value="ECO:0007669"/>
    <property type="project" value="TreeGrafter"/>
</dbReference>
<dbReference type="AlphaFoldDB" id="A0A3M0JZW4"/>
<keyword evidence="2" id="KW-0472">Membrane</keyword>
<feature type="transmembrane region" description="Helical" evidence="2">
    <location>
        <begin position="198"/>
        <end position="222"/>
    </location>
</feature>
<evidence type="ECO:0000313" key="4">
    <source>
        <dbReference type="Proteomes" id="UP000269221"/>
    </source>
</evidence>
<dbReference type="PANTHER" id="PTHR47335:SF1">
    <property type="entry name" value="UNCONVENTIONAL MYOSIN-XVI"/>
    <property type="match status" value="1"/>
</dbReference>
<name>A0A3M0JZW4_HIRRU</name>
<keyword evidence="1" id="KW-0040">ANK repeat</keyword>
<dbReference type="Pfam" id="PF12796">
    <property type="entry name" value="Ank_2"/>
    <property type="match status" value="1"/>
</dbReference>
<dbReference type="SMART" id="SM00248">
    <property type="entry name" value="ANK"/>
    <property type="match status" value="2"/>
</dbReference>
<dbReference type="GO" id="GO:0043491">
    <property type="term" value="P:phosphatidylinositol 3-kinase/protein kinase B signal transduction"/>
    <property type="evidence" value="ECO:0007669"/>
    <property type="project" value="TreeGrafter"/>
</dbReference>
<sequence length="224" mass="25339">MRCDQIKAYYEREKAFQKREGFGKKLKHGKNQRVRFNLADVIQDAIIRHDDKEVHRLIEGFGNQHAATNAKCLSRERTVAPFMDLIGVGLSKCVAQKRNRYFPYGFPRYLRQQEGCALNLQLGNAWQEAVRAVLRLLKDGADPHMLLSSGGSLLHLCARYDNAFAAEILIDRGVNVNHQDEDFWTSMHVACACDNPDIVLLLLLVIAKSEFCAIIAIIAIIAML</sequence>
<dbReference type="InterPro" id="IPR036770">
    <property type="entry name" value="Ankyrin_rpt-contain_sf"/>
</dbReference>
<dbReference type="PROSITE" id="PS50297">
    <property type="entry name" value="ANK_REP_REGION"/>
    <property type="match status" value="1"/>
</dbReference>
<accession>A0A3M0JZW4</accession>
<dbReference type="OrthoDB" id="9935913at2759"/>
<dbReference type="GO" id="GO:0048812">
    <property type="term" value="P:neuron projection morphogenesis"/>
    <property type="evidence" value="ECO:0007669"/>
    <property type="project" value="TreeGrafter"/>
</dbReference>
<dbReference type="SUPFAM" id="SSF48403">
    <property type="entry name" value="Ankyrin repeat"/>
    <property type="match status" value="1"/>
</dbReference>
<dbReference type="GO" id="GO:0019903">
    <property type="term" value="F:protein phosphatase binding"/>
    <property type="evidence" value="ECO:0007669"/>
    <property type="project" value="TreeGrafter"/>
</dbReference>
<evidence type="ECO:0000256" key="1">
    <source>
        <dbReference type="PROSITE-ProRule" id="PRU00023"/>
    </source>
</evidence>
<dbReference type="Proteomes" id="UP000269221">
    <property type="component" value="Unassembled WGS sequence"/>
</dbReference>
<feature type="repeat" description="ANK" evidence="1">
    <location>
        <begin position="149"/>
        <end position="181"/>
    </location>
</feature>
<dbReference type="PANTHER" id="PTHR47335">
    <property type="entry name" value="UNCONVENTIONAL MYOSIN-XVI"/>
    <property type="match status" value="1"/>
</dbReference>
<dbReference type="GO" id="GO:0005654">
    <property type="term" value="C:nucleoplasm"/>
    <property type="evidence" value="ECO:0007669"/>
    <property type="project" value="TreeGrafter"/>
</dbReference>
<protein>
    <submittedName>
        <fullName evidence="3">Uncharacterized protein</fullName>
    </submittedName>
</protein>
<dbReference type="InterPro" id="IPR002110">
    <property type="entry name" value="Ankyrin_rpt"/>
</dbReference>
<dbReference type="InterPro" id="IPR052838">
    <property type="entry name" value="Myosin-XVI"/>
</dbReference>
<keyword evidence="2" id="KW-0812">Transmembrane</keyword>
<comment type="caution">
    <text evidence="3">The sequence shown here is derived from an EMBL/GenBank/DDBJ whole genome shotgun (WGS) entry which is preliminary data.</text>
</comment>
<dbReference type="GO" id="GO:2000134">
    <property type="term" value="P:negative regulation of G1/S transition of mitotic cell cycle"/>
    <property type="evidence" value="ECO:0007669"/>
    <property type="project" value="TreeGrafter"/>
</dbReference>
<keyword evidence="4" id="KW-1185">Reference proteome</keyword>
<dbReference type="PROSITE" id="PS50088">
    <property type="entry name" value="ANK_REPEAT"/>
    <property type="match status" value="1"/>
</dbReference>
<gene>
    <name evidence="3" type="ORF">DUI87_15976</name>
</gene>
<organism evidence="3 4">
    <name type="scientific">Hirundo rustica rustica</name>
    <dbReference type="NCBI Taxonomy" id="333673"/>
    <lineage>
        <taxon>Eukaryota</taxon>
        <taxon>Metazoa</taxon>
        <taxon>Chordata</taxon>
        <taxon>Craniata</taxon>
        <taxon>Vertebrata</taxon>
        <taxon>Euteleostomi</taxon>
        <taxon>Archelosauria</taxon>
        <taxon>Archosauria</taxon>
        <taxon>Dinosauria</taxon>
        <taxon>Saurischia</taxon>
        <taxon>Theropoda</taxon>
        <taxon>Coelurosauria</taxon>
        <taxon>Aves</taxon>
        <taxon>Neognathae</taxon>
        <taxon>Neoaves</taxon>
        <taxon>Telluraves</taxon>
        <taxon>Australaves</taxon>
        <taxon>Passeriformes</taxon>
        <taxon>Sylvioidea</taxon>
        <taxon>Hirundinidae</taxon>
        <taxon>Hirundo</taxon>
    </lineage>
</organism>
<dbReference type="GO" id="GO:0051015">
    <property type="term" value="F:actin filament binding"/>
    <property type="evidence" value="ECO:0007669"/>
    <property type="project" value="TreeGrafter"/>
</dbReference>
<evidence type="ECO:0000313" key="3">
    <source>
        <dbReference type="EMBL" id="RMC06539.1"/>
    </source>
</evidence>
<reference evidence="3 4" key="1">
    <citation type="submission" date="2018-07" db="EMBL/GenBank/DDBJ databases">
        <title>A high quality draft genome assembly of the barn swallow (H. rustica rustica).</title>
        <authorList>
            <person name="Formenti G."/>
            <person name="Chiara M."/>
            <person name="Poveda L."/>
            <person name="Francoijs K.-J."/>
            <person name="Bonisoli-Alquati A."/>
            <person name="Canova L."/>
            <person name="Gianfranceschi L."/>
            <person name="Horner D.S."/>
            <person name="Saino N."/>
        </authorList>
    </citation>
    <scope>NUCLEOTIDE SEQUENCE [LARGE SCALE GENOMIC DNA]</scope>
    <source>
        <strain evidence="3">Chelidonia</strain>
        <tissue evidence="3">Blood</tissue>
    </source>
</reference>
<dbReference type="STRING" id="333673.A0A3M0JZW4"/>
<proteinExistence type="predicted"/>
<evidence type="ECO:0000256" key="2">
    <source>
        <dbReference type="SAM" id="Phobius"/>
    </source>
</evidence>
<dbReference type="GO" id="GO:0016459">
    <property type="term" value="C:myosin complex"/>
    <property type="evidence" value="ECO:0007669"/>
    <property type="project" value="TreeGrafter"/>
</dbReference>
<keyword evidence="2" id="KW-1133">Transmembrane helix</keyword>